<reference evidence="2 3" key="1">
    <citation type="submission" date="2019-03" db="EMBL/GenBank/DDBJ databases">
        <title>Genomic Encyclopedia of Type Strains, Phase IV (KMG-IV): sequencing the most valuable type-strain genomes for metagenomic binning, comparative biology and taxonomic classification.</title>
        <authorList>
            <person name="Goeker M."/>
        </authorList>
    </citation>
    <scope>NUCLEOTIDE SEQUENCE [LARGE SCALE GENOMIC DNA]</scope>
    <source>
        <strain evidence="2 3">DSM 46770</strain>
    </source>
</reference>
<proteinExistence type="predicted"/>
<keyword evidence="3" id="KW-1185">Reference proteome</keyword>
<comment type="caution">
    <text evidence="2">The sequence shown here is derived from an EMBL/GenBank/DDBJ whole genome shotgun (WGS) entry which is preliminary data.</text>
</comment>
<dbReference type="AlphaFoldDB" id="A0A4V3D948"/>
<dbReference type="RefSeq" id="WP_133739342.1">
    <property type="nucleotide sequence ID" value="NZ_SNYN01000001.1"/>
</dbReference>
<accession>A0A4V3D948</accession>
<sequence>MPPLHFSVPRSARSGLLPFAVAGLLLVSGCSGSDGPTSEELEEMLASDLSASSSEAAQEPDAEEPRFDGGTLTCAPARTTDVEGAWETSAPRSEVSGGSAEIGLRDAEGAGEVPVSVSVTAPDEKVYLATATLSGSDWTTLAFPGDFEAGPAGVAPGAHTVVWSVGDDEAFVSCDGFVGAQ</sequence>
<gene>
    <name evidence="2" type="ORF">EV190_10113</name>
</gene>
<evidence type="ECO:0000256" key="1">
    <source>
        <dbReference type="SAM" id="MobiDB-lite"/>
    </source>
</evidence>
<dbReference type="EMBL" id="SNYN01000001">
    <property type="protein sequence ID" value="TDQ54700.1"/>
    <property type="molecule type" value="Genomic_DNA"/>
</dbReference>
<dbReference type="OrthoDB" id="3428316at2"/>
<evidence type="ECO:0000313" key="3">
    <source>
        <dbReference type="Proteomes" id="UP000295281"/>
    </source>
</evidence>
<feature type="region of interest" description="Disordered" evidence="1">
    <location>
        <begin position="31"/>
        <end position="75"/>
    </location>
</feature>
<protein>
    <submittedName>
        <fullName evidence="2">Uncharacterized protein</fullName>
    </submittedName>
</protein>
<organism evidence="2 3">
    <name type="scientific">Actinorugispora endophytica</name>
    <dbReference type="NCBI Taxonomy" id="1605990"/>
    <lineage>
        <taxon>Bacteria</taxon>
        <taxon>Bacillati</taxon>
        <taxon>Actinomycetota</taxon>
        <taxon>Actinomycetes</taxon>
        <taxon>Streptosporangiales</taxon>
        <taxon>Nocardiopsidaceae</taxon>
        <taxon>Actinorugispora</taxon>
    </lineage>
</organism>
<name>A0A4V3D948_9ACTN</name>
<feature type="compositionally biased region" description="Low complexity" evidence="1">
    <location>
        <begin position="46"/>
        <end position="59"/>
    </location>
</feature>
<evidence type="ECO:0000313" key="2">
    <source>
        <dbReference type="EMBL" id="TDQ54700.1"/>
    </source>
</evidence>
<dbReference type="Proteomes" id="UP000295281">
    <property type="component" value="Unassembled WGS sequence"/>
</dbReference>